<dbReference type="Pfam" id="PF02558">
    <property type="entry name" value="ApbA"/>
    <property type="match status" value="1"/>
</dbReference>
<evidence type="ECO:0000313" key="9">
    <source>
        <dbReference type="Proteomes" id="UP000775547"/>
    </source>
</evidence>
<reference evidence="8" key="2">
    <citation type="submission" date="2021-10" db="EMBL/GenBank/DDBJ databases">
        <title>Phylogenomics reveals ancestral predisposition of the termite-cultivated fungus Termitomyces towards a domesticated lifestyle.</title>
        <authorList>
            <person name="Auxier B."/>
            <person name="Grum-Grzhimaylo A."/>
            <person name="Cardenas M.E."/>
            <person name="Lodge J.D."/>
            <person name="Laessoe T."/>
            <person name="Pedersen O."/>
            <person name="Smith M.E."/>
            <person name="Kuyper T.W."/>
            <person name="Franco-Molano E.A."/>
            <person name="Baroni T.J."/>
            <person name="Aanen D.K."/>
        </authorList>
    </citation>
    <scope>NUCLEOTIDE SEQUENCE</scope>
    <source>
        <strain evidence="8">AP01</strain>
        <tissue evidence="8">Mycelium</tissue>
    </source>
</reference>
<dbReference type="Gene3D" id="1.10.1040.10">
    <property type="entry name" value="N-(1-d-carboxylethyl)-l-norvaline Dehydrogenase, domain 2"/>
    <property type="match status" value="1"/>
</dbReference>
<sequence>MHRHSAMRFHILGLGPIGNLISYHLRRALPREHSITLIHKTHSQAKDTARLGGISIESQGLVATADGFRSEAFEALGPVSSKNSPTRRVGAAETIESLFISTKAHQTVPAVRRLLPRLSANSTIVLMQNGMGIYEELVHDIFRNPEQRPHFVLASNTHGAFRKDTHFVHAGVGAIKFGIVPDSAQRNYESGFDDTTIPKPERRPRLSDITPITDDPYYQKYSSLRNTVAALLVMENLNVSWMPIAQVQTAMRTKLVANAVINPLSALMGCRNGDLFHSTASKRLLRRVCQEASAAFTAQIKADSQAWLESLAASGADTQNMALEGIPRSLTQHALEEEVLRVAQATKGNISSMLADVRRGRSTEVDFLNGYLLKLGNTYRVPMPATATLLNLVKMRGAIPIDQML</sequence>
<dbReference type="AlphaFoldDB" id="A0A9P7KFQ8"/>
<comment type="caution">
    <text evidence="8">The sequence shown here is derived from an EMBL/GenBank/DDBJ whole genome shotgun (WGS) entry which is preliminary data.</text>
</comment>
<feature type="domain" description="Ketopantoate reductase C-terminal" evidence="7">
    <location>
        <begin position="247"/>
        <end position="395"/>
    </location>
</feature>
<gene>
    <name evidence="8" type="ORF">DXG03_008482</name>
</gene>
<dbReference type="EC" id="1.1.1.169" evidence="2"/>
<feature type="domain" description="Ketopantoate reductase N-terminal" evidence="6">
    <location>
        <begin position="9"/>
        <end position="180"/>
    </location>
</feature>
<protein>
    <recommendedName>
        <fullName evidence="2">2-dehydropantoate 2-reductase</fullName>
        <ecNumber evidence="2">1.1.1.169</ecNumber>
    </recommendedName>
    <alternativeName>
        <fullName evidence="5">Ketopantoate reductase</fullName>
    </alternativeName>
</protein>
<keyword evidence="9" id="KW-1185">Reference proteome</keyword>
<evidence type="ECO:0000256" key="4">
    <source>
        <dbReference type="ARBA" id="ARBA00023002"/>
    </source>
</evidence>
<dbReference type="NCBIfam" id="TIGR00745">
    <property type="entry name" value="apbA_panE"/>
    <property type="match status" value="1"/>
</dbReference>
<dbReference type="PANTHER" id="PTHR43765">
    <property type="entry name" value="2-DEHYDROPANTOATE 2-REDUCTASE-RELATED"/>
    <property type="match status" value="1"/>
</dbReference>
<dbReference type="InterPro" id="IPR050838">
    <property type="entry name" value="Ketopantoate_reductase"/>
</dbReference>
<evidence type="ECO:0000259" key="6">
    <source>
        <dbReference type="Pfam" id="PF02558"/>
    </source>
</evidence>
<organism evidence="8 9">
    <name type="scientific">Asterophora parasitica</name>
    <dbReference type="NCBI Taxonomy" id="117018"/>
    <lineage>
        <taxon>Eukaryota</taxon>
        <taxon>Fungi</taxon>
        <taxon>Dikarya</taxon>
        <taxon>Basidiomycota</taxon>
        <taxon>Agaricomycotina</taxon>
        <taxon>Agaricomycetes</taxon>
        <taxon>Agaricomycetidae</taxon>
        <taxon>Agaricales</taxon>
        <taxon>Tricholomatineae</taxon>
        <taxon>Lyophyllaceae</taxon>
        <taxon>Asterophora</taxon>
    </lineage>
</organism>
<evidence type="ECO:0000256" key="2">
    <source>
        <dbReference type="ARBA" id="ARBA00013014"/>
    </source>
</evidence>
<dbReference type="Proteomes" id="UP000775547">
    <property type="component" value="Unassembled WGS sequence"/>
</dbReference>
<dbReference type="OrthoDB" id="73846at2759"/>
<evidence type="ECO:0000256" key="5">
    <source>
        <dbReference type="ARBA" id="ARBA00032024"/>
    </source>
</evidence>
<dbReference type="InterPro" id="IPR036291">
    <property type="entry name" value="NAD(P)-bd_dom_sf"/>
</dbReference>
<dbReference type="InterPro" id="IPR013332">
    <property type="entry name" value="KPR_N"/>
</dbReference>
<dbReference type="GO" id="GO:0015940">
    <property type="term" value="P:pantothenate biosynthetic process"/>
    <property type="evidence" value="ECO:0007669"/>
    <property type="project" value="InterPro"/>
</dbReference>
<keyword evidence="4" id="KW-0560">Oxidoreductase</keyword>
<evidence type="ECO:0000256" key="1">
    <source>
        <dbReference type="ARBA" id="ARBA00007870"/>
    </source>
</evidence>
<dbReference type="GO" id="GO:0050661">
    <property type="term" value="F:NADP binding"/>
    <property type="evidence" value="ECO:0007669"/>
    <property type="project" value="TreeGrafter"/>
</dbReference>
<dbReference type="InterPro" id="IPR008927">
    <property type="entry name" value="6-PGluconate_DH-like_C_sf"/>
</dbReference>
<evidence type="ECO:0000259" key="7">
    <source>
        <dbReference type="Pfam" id="PF08546"/>
    </source>
</evidence>
<dbReference type="SUPFAM" id="SSF48179">
    <property type="entry name" value="6-phosphogluconate dehydrogenase C-terminal domain-like"/>
    <property type="match status" value="1"/>
</dbReference>
<dbReference type="InterPro" id="IPR013328">
    <property type="entry name" value="6PGD_dom2"/>
</dbReference>
<dbReference type="InterPro" id="IPR003710">
    <property type="entry name" value="ApbA"/>
</dbReference>
<reference evidence="8" key="1">
    <citation type="submission" date="2020-07" db="EMBL/GenBank/DDBJ databases">
        <authorList>
            <person name="Nieuwenhuis M."/>
            <person name="Van De Peppel L.J.J."/>
        </authorList>
    </citation>
    <scope>NUCLEOTIDE SEQUENCE</scope>
    <source>
        <strain evidence="8">AP01</strain>
        <tissue evidence="8">Mycelium</tissue>
    </source>
</reference>
<dbReference type="GO" id="GO:0005739">
    <property type="term" value="C:mitochondrion"/>
    <property type="evidence" value="ECO:0007669"/>
    <property type="project" value="TreeGrafter"/>
</dbReference>
<proteinExistence type="inferred from homology"/>
<evidence type="ECO:0000313" key="8">
    <source>
        <dbReference type="EMBL" id="KAG5647759.1"/>
    </source>
</evidence>
<evidence type="ECO:0000256" key="3">
    <source>
        <dbReference type="ARBA" id="ARBA00022857"/>
    </source>
</evidence>
<dbReference type="InterPro" id="IPR013752">
    <property type="entry name" value="KPA_reductase"/>
</dbReference>
<dbReference type="Pfam" id="PF08546">
    <property type="entry name" value="ApbA_C"/>
    <property type="match status" value="1"/>
</dbReference>
<dbReference type="EMBL" id="JABCKV010000007">
    <property type="protein sequence ID" value="KAG5647759.1"/>
    <property type="molecule type" value="Genomic_DNA"/>
</dbReference>
<name>A0A9P7KFQ8_9AGAR</name>
<comment type="similarity">
    <text evidence="1">Belongs to the ketopantoate reductase family.</text>
</comment>
<dbReference type="Gene3D" id="3.40.50.720">
    <property type="entry name" value="NAD(P)-binding Rossmann-like Domain"/>
    <property type="match status" value="1"/>
</dbReference>
<accession>A0A9P7KFQ8</accession>
<dbReference type="PANTHER" id="PTHR43765:SF2">
    <property type="entry name" value="2-DEHYDROPANTOATE 2-REDUCTASE"/>
    <property type="match status" value="1"/>
</dbReference>
<dbReference type="GO" id="GO:0008677">
    <property type="term" value="F:2-dehydropantoate 2-reductase activity"/>
    <property type="evidence" value="ECO:0007669"/>
    <property type="project" value="UniProtKB-EC"/>
</dbReference>
<dbReference type="SUPFAM" id="SSF51735">
    <property type="entry name" value="NAD(P)-binding Rossmann-fold domains"/>
    <property type="match status" value="1"/>
</dbReference>
<keyword evidence="3" id="KW-0521">NADP</keyword>